<dbReference type="Gene3D" id="1.10.579.10">
    <property type="entry name" value="DNA Cyclobutane Dipyrimidine Photolyase, subunit A, domain 3"/>
    <property type="match status" value="1"/>
</dbReference>
<dbReference type="STRING" id="634430.SAMN04488241_11037"/>
<dbReference type="InterPro" id="IPR036134">
    <property type="entry name" value="Crypto/Photolyase_FAD-like_sf"/>
</dbReference>
<dbReference type="Gene3D" id="3.40.50.620">
    <property type="entry name" value="HUPs"/>
    <property type="match status" value="1"/>
</dbReference>
<dbReference type="Gene3D" id="1.10.10.1710">
    <property type="entry name" value="Deoxyribodipyrimidine photolyase-related"/>
    <property type="match status" value="1"/>
</dbReference>
<name>A0A1I5U1W8_9SPHN</name>
<dbReference type="PANTHER" id="PTHR38657">
    <property type="entry name" value="SLR1343 PROTEIN"/>
    <property type="match status" value="1"/>
</dbReference>
<dbReference type="EMBL" id="FOXP01000010">
    <property type="protein sequence ID" value="SFP89274.1"/>
    <property type="molecule type" value="Genomic_DNA"/>
</dbReference>
<proteinExistence type="predicted"/>
<dbReference type="GO" id="GO:0016829">
    <property type="term" value="F:lyase activity"/>
    <property type="evidence" value="ECO:0007669"/>
    <property type="project" value="UniProtKB-KW"/>
</dbReference>
<dbReference type="InterPro" id="IPR014729">
    <property type="entry name" value="Rossmann-like_a/b/a_fold"/>
</dbReference>
<gene>
    <name evidence="1" type="ORF">SAMN04488241_11037</name>
</gene>
<dbReference type="PANTHER" id="PTHR38657:SF1">
    <property type="entry name" value="SLR1343 PROTEIN"/>
    <property type="match status" value="1"/>
</dbReference>
<dbReference type="InterPro" id="IPR007357">
    <property type="entry name" value="PhrB-like"/>
</dbReference>
<keyword evidence="1" id="KW-0456">Lyase</keyword>
<dbReference type="Gene3D" id="1.25.40.80">
    <property type="match status" value="1"/>
</dbReference>
<organism evidence="1 2">
    <name type="scientific">Sphingomonas rubra</name>
    <dbReference type="NCBI Taxonomy" id="634430"/>
    <lineage>
        <taxon>Bacteria</taxon>
        <taxon>Pseudomonadati</taxon>
        <taxon>Pseudomonadota</taxon>
        <taxon>Alphaproteobacteria</taxon>
        <taxon>Sphingomonadales</taxon>
        <taxon>Sphingomonadaceae</taxon>
        <taxon>Sphingomonas</taxon>
    </lineage>
</organism>
<dbReference type="SUPFAM" id="SSF48173">
    <property type="entry name" value="Cryptochrome/photolyase FAD-binding domain"/>
    <property type="match status" value="1"/>
</dbReference>
<reference evidence="1 2" key="1">
    <citation type="submission" date="2016-10" db="EMBL/GenBank/DDBJ databases">
        <authorList>
            <person name="de Groot N.N."/>
        </authorList>
    </citation>
    <scope>NUCLEOTIDE SEQUENCE [LARGE SCALE GENOMIC DNA]</scope>
    <source>
        <strain evidence="1 2">CGMCC 1.9113</strain>
    </source>
</reference>
<dbReference type="RefSeq" id="WP_093334015.1">
    <property type="nucleotide sequence ID" value="NZ_FOXP01000010.1"/>
</dbReference>
<keyword evidence="2" id="KW-1185">Reference proteome</keyword>
<dbReference type="AlphaFoldDB" id="A0A1I5U1W8"/>
<evidence type="ECO:0000313" key="1">
    <source>
        <dbReference type="EMBL" id="SFP89274.1"/>
    </source>
</evidence>
<sequence length="522" mass="59153">MKTLIPILGDQLSPTLSSLRDAARADSVVLMMEVADETTYVRHHRKKLVYILSAMRHHAEALRADGWQVDYVRLDDPDNTGSFTGEVARAVARHDPARIVVTEAGEWRVQAMLEAWETLFGLPVDVRPDTRFLATHADFEQWAEGRADLTMEWFYRDMRRRTGLLMEGGKPAGDRWNFDKENRKPAQADLLMPRPLAFPPDAITAEVIALVAARFPDHPGSLDGFDYAVTAADAERQAAIFFAHALPQFGDYEDAMLTGERFLWHSILSPYLNSGLLDPLDLCRRAEAEYRAGRAPLNSVEGYVRQIIGWREYMRGIYWREGPDYVDRNALDHHRPLPAFYWTGDTDLHCLREALGQTLATAHAHHIQRLMVTGNFALLIGADPAEVHRWYLEIYVDAYEWVELPNTLGMSQWGDGGLIATKPYVSSGAYIDRMSDYCRHCRYDVKQRVGPDACPFNALYWDFLARHRDRLGQNRRLAMPYRTWDKQSPTAQTDTRAQAAAFMAGLDAAGGYGDPPPSAELP</sequence>
<dbReference type="Pfam" id="PF04244">
    <property type="entry name" value="DPRP"/>
    <property type="match status" value="1"/>
</dbReference>
<dbReference type="Proteomes" id="UP000199586">
    <property type="component" value="Unassembled WGS sequence"/>
</dbReference>
<dbReference type="OrthoDB" id="5288100at2"/>
<dbReference type="InterPro" id="IPR052551">
    <property type="entry name" value="UV-DNA_repair_photolyase"/>
</dbReference>
<accession>A0A1I5U1W8</accession>
<protein>
    <submittedName>
        <fullName evidence="1">Deoxyribodipyrimidine photolyase-related protein</fullName>
    </submittedName>
</protein>
<evidence type="ECO:0000313" key="2">
    <source>
        <dbReference type="Proteomes" id="UP000199586"/>
    </source>
</evidence>